<dbReference type="EC" id="2.5.1.31" evidence="2"/>
<feature type="binding site" evidence="2">
    <location>
        <position position="208"/>
    </location>
    <ligand>
        <name>Mg(2+)</name>
        <dbReference type="ChEBI" id="CHEBI:18420"/>
    </ligand>
</feature>
<gene>
    <name evidence="3" type="primary">ispU</name>
    <name evidence="2" type="synonym">uppS</name>
    <name evidence="3" type="ORF">TGUWTKB_1440</name>
</gene>
<keyword evidence="2" id="KW-0479">Metal-binding</keyword>
<evidence type="ECO:0000313" key="3">
    <source>
        <dbReference type="EMBL" id="BAP58398.1"/>
    </source>
</evidence>
<feature type="active site" description="Proton acceptor" evidence="2">
    <location>
        <position position="69"/>
    </location>
</feature>
<dbReference type="EMBL" id="AP014521">
    <property type="protein sequence ID" value="BAP58398.1"/>
    <property type="molecule type" value="Genomic_DNA"/>
</dbReference>
<feature type="binding site" evidence="2">
    <location>
        <begin position="66"/>
        <end position="68"/>
    </location>
    <ligand>
        <name>substrate</name>
    </ligand>
</feature>
<evidence type="ECO:0000313" key="4">
    <source>
        <dbReference type="Proteomes" id="UP000031627"/>
    </source>
</evidence>
<comment type="similarity">
    <text evidence="2">Belongs to the UPP synthase family.</text>
</comment>
<dbReference type="GO" id="GO:0008834">
    <property type="term" value="F:ditrans,polycis-undecaprenyl-diphosphate synthase [(2E,6E)-farnesyl-diphosphate specific] activity"/>
    <property type="evidence" value="ECO:0007669"/>
    <property type="project" value="UniProtKB-UniRule"/>
</dbReference>
<proteinExistence type="inferred from homology"/>
<evidence type="ECO:0000256" key="1">
    <source>
        <dbReference type="ARBA" id="ARBA00022679"/>
    </source>
</evidence>
<dbReference type="InterPro" id="IPR036424">
    <property type="entry name" value="UPP_synth-like_sf"/>
</dbReference>
<dbReference type="Proteomes" id="UP000031627">
    <property type="component" value="Chromosome"/>
</dbReference>
<dbReference type="PANTHER" id="PTHR10291:SF0">
    <property type="entry name" value="DEHYDRODOLICHYL DIPHOSPHATE SYNTHASE 2"/>
    <property type="match status" value="1"/>
</dbReference>
<feature type="binding site" evidence="2">
    <location>
        <position position="189"/>
    </location>
    <ligand>
        <name>substrate</name>
    </ligand>
</feature>
<dbReference type="HOGENOM" id="CLU_038505_1_1_6"/>
<comment type="subunit">
    <text evidence="2">Homodimer.</text>
</comment>
<comment type="function">
    <text evidence="2">Catalyzes the sequential condensation of isopentenyl diphosphate (IPP) with (2E,6E)-farnesyl diphosphate (E,E-FPP) to yield (2Z,6Z,10Z,14Z,18Z,22Z,26Z,30Z,34E,38E)-undecaprenyl diphosphate (di-trans,octa-cis-UPP). UPP is the precursor of glycosyl carrier lipid in the biosynthesis of bacterial cell wall polysaccharide components such as peptidoglycan and lipopolysaccharide.</text>
</comment>
<dbReference type="AlphaFoldDB" id="A0A090AIY9"/>
<dbReference type="FunFam" id="3.40.1180.10:FF:000001">
    <property type="entry name" value="(2E,6E)-farnesyl-diphosphate-specific ditrans,polycis-undecaprenyl-diphosphate synthase"/>
    <property type="match status" value="1"/>
</dbReference>
<organism evidence="3 4">
    <name type="scientific">Candidatus Tachikawaea gelatinosa</name>
    <dbReference type="NCBI Taxonomy" id="1410383"/>
    <lineage>
        <taxon>Bacteria</taxon>
        <taxon>Pseudomonadati</taxon>
        <taxon>Pseudomonadota</taxon>
        <taxon>Gammaproteobacteria</taxon>
        <taxon>Enterobacterales</taxon>
        <taxon>Enterobacteriaceae</taxon>
        <taxon>Candidatus Tachikawaea</taxon>
    </lineage>
</organism>
<dbReference type="SUPFAM" id="SSF64005">
    <property type="entry name" value="Undecaprenyl diphosphate synthase"/>
    <property type="match status" value="1"/>
</dbReference>
<dbReference type="GO" id="GO:0005829">
    <property type="term" value="C:cytosol"/>
    <property type="evidence" value="ECO:0007669"/>
    <property type="project" value="TreeGrafter"/>
</dbReference>
<accession>A0A090AIY9</accession>
<dbReference type="InterPro" id="IPR018520">
    <property type="entry name" value="UPP_synth-like_CS"/>
</dbReference>
<feature type="binding site" evidence="2">
    <location>
        <position position="70"/>
    </location>
    <ligand>
        <name>substrate</name>
    </ligand>
</feature>
<feature type="binding site" evidence="2">
    <location>
        <position position="26"/>
    </location>
    <ligand>
        <name>substrate</name>
    </ligand>
</feature>
<keyword evidence="4" id="KW-1185">Reference proteome</keyword>
<keyword evidence="2" id="KW-0133">Cell shape</keyword>
<dbReference type="Gene3D" id="3.40.1180.10">
    <property type="entry name" value="Decaprenyl diphosphate synthase-like"/>
    <property type="match status" value="1"/>
</dbReference>
<dbReference type="PANTHER" id="PTHR10291">
    <property type="entry name" value="DEHYDRODOLICHYL DIPHOSPHATE SYNTHASE FAMILY MEMBER"/>
    <property type="match status" value="1"/>
</dbReference>
<feature type="binding site" evidence="2">
    <location>
        <position position="72"/>
    </location>
    <ligand>
        <name>substrate</name>
    </ligand>
</feature>
<protein>
    <recommendedName>
        <fullName evidence="2">Ditrans,polycis-undecaprenyl-diphosphate synthase ((2E,6E)-farnesyl-diphosphate specific)</fullName>
        <ecNumber evidence="2">2.5.1.31</ecNumber>
    </recommendedName>
    <alternativeName>
        <fullName evidence="2">Ditrans,polycis-undecaprenylcistransferase</fullName>
    </alternativeName>
    <alternativeName>
        <fullName evidence="2">Undecaprenyl diphosphate synthase</fullName>
        <shortName evidence="2">UDS</shortName>
    </alternativeName>
    <alternativeName>
        <fullName evidence="2">Undecaprenyl pyrophosphate synthase</fullName>
        <shortName evidence="2">UPP synthase</shortName>
    </alternativeName>
</protein>
<keyword evidence="2" id="KW-0573">Peptidoglycan synthesis</keyword>
<comment type="catalytic activity">
    <reaction evidence="2">
        <text>8 isopentenyl diphosphate + (2E,6E)-farnesyl diphosphate = di-trans,octa-cis-undecaprenyl diphosphate + 8 diphosphate</text>
        <dbReference type="Rhea" id="RHEA:27551"/>
        <dbReference type="ChEBI" id="CHEBI:33019"/>
        <dbReference type="ChEBI" id="CHEBI:58405"/>
        <dbReference type="ChEBI" id="CHEBI:128769"/>
        <dbReference type="ChEBI" id="CHEBI:175763"/>
        <dbReference type="EC" id="2.5.1.31"/>
    </reaction>
</comment>
<dbReference type="HAMAP" id="MF_01139">
    <property type="entry name" value="ISPT"/>
    <property type="match status" value="1"/>
</dbReference>
<keyword evidence="2" id="KW-0460">Magnesium</keyword>
<dbReference type="STRING" id="1410383.TGUWTKB_1440"/>
<dbReference type="InterPro" id="IPR001441">
    <property type="entry name" value="UPP_synth-like"/>
</dbReference>
<dbReference type="GO" id="GO:0008360">
    <property type="term" value="P:regulation of cell shape"/>
    <property type="evidence" value="ECO:0007669"/>
    <property type="project" value="UniProtKB-KW"/>
</dbReference>
<feature type="active site" evidence="2">
    <location>
        <position position="21"/>
    </location>
</feature>
<dbReference type="GO" id="GO:0009252">
    <property type="term" value="P:peptidoglycan biosynthetic process"/>
    <property type="evidence" value="ECO:0007669"/>
    <property type="project" value="UniProtKB-UniRule"/>
</dbReference>
<dbReference type="CDD" id="cd00475">
    <property type="entry name" value="Cis_IPPS"/>
    <property type="match status" value="1"/>
</dbReference>
<reference evidence="4" key="1">
    <citation type="submission" date="2013-11" db="EMBL/GenBank/DDBJ databases">
        <title>Symbiont-containing voluminous jelly as an extraordinary maternal gift for overwintering insect nymphs.</title>
        <authorList>
            <person name="Kaiwa N."/>
            <person name="Hosokawa T."/>
            <person name="Nikoh N."/>
            <person name="Meng X.Y."/>
            <person name="Tanahashi M."/>
            <person name="Moriyama M."/>
            <person name="Maeda T."/>
            <person name="Yamaguchi K."/>
            <person name="Shigenobu S."/>
            <person name="Ito M."/>
            <person name="Fukatsu T."/>
        </authorList>
    </citation>
    <scope>NUCLEOTIDE SEQUENCE [LARGE SCALE GENOMIC DNA]</scope>
    <source>
        <strain evidence="4">UwTKB</strain>
    </source>
</reference>
<evidence type="ECO:0000256" key="2">
    <source>
        <dbReference type="HAMAP-Rule" id="MF_01139"/>
    </source>
</evidence>
<feature type="binding site" evidence="2">
    <location>
        <position position="21"/>
    </location>
    <ligand>
        <name>Mg(2+)</name>
        <dbReference type="ChEBI" id="CHEBI:18420"/>
    </ligand>
</feature>
<dbReference type="PROSITE" id="PS01066">
    <property type="entry name" value="UPP_SYNTHASE"/>
    <property type="match status" value="1"/>
</dbReference>
<dbReference type="GO" id="GO:0000287">
    <property type="term" value="F:magnesium ion binding"/>
    <property type="evidence" value="ECO:0007669"/>
    <property type="project" value="UniProtKB-UniRule"/>
</dbReference>
<dbReference type="GO" id="GO:0071555">
    <property type="term" value="P:cell wall organization"/>
    <property type="evidence" value="ECO:0007669"/>
    <property type="project" value="UniProtKB-KW"/>
</dbReference>
<feature type="binding site" evidence="2">
    <location>
        <position position="38"/>
    </location>
    <ligand>
        <name>substrate</name>
    </ligand>
</feature>
<dbReference type="Pfam" id="PF01255">
    <property type="entry name" value="Prenyltransf"/>
    <property type="match status" value="1"/>
</dbReference>
<dbReference type="KEGG" id="sbw:TGUWTKB_1440"/>
<feature type="binding site" evidence="2">
    <location>
        <begin position="22"/>
        <end position="25"/>
    </location>
    <ligand>
        <name>substrate</name>
    </ligand>
</feature>
<keyword evidence="2" id="KW-0961">Cell wall biogenesis/degradation</keyword>
<name>A0A090AIY9_9ENTR</name>
<sequence length="242" mass="28329">MLSDNLNNTKKIPRHIAIIMDGNGRWAMNQKKTRFYGHKAGIKSVRRAINFAIKNNIYVLTLYAFSSENWSRSIKEVNSLIKLLFSTLERELDHLNKYNICLKVIGDISKFDIQIQECIKKAERLTQYNKGLLLNIAVNYGGRWDILQGIKKIIYQVQKGNINPEKITEESLNSFFSLRKIVPVDLVIRTGGEFRISNFLLWQIAYAEFWFTDVLWPDFNEYIFKKALYAFSLRERKYGGNI</sequence>
<comment type="caution">
    <text evidence="2">Lacks conserved residue(s) required for the propagation of feature annotation.</text>
</comment>
<dbReference type="OrthoDB" id="4191603at2"/>
<comment type="cofactor">
    <cofactor evidence="2">
        <name>Mg(2+)</name>
        <dbReference type="ChEBI" id="CHEBI:18420"/>
    </cofactor>
    <text evidence="2">Binds 2 magnesium ions per subunit.</text>
</comment>
<dbReference type="GO" id="GO:0016094">
    <property type="term" value="P:polyprenol biosynthetic process"/>
    <property type="evidence" value="ECO:0007669"/>
    <property type="project" value="TreeGrafter"/>
</dbReference>
<dbReference type="NCBIfam" id="TIGR00055">
    <property type="entry name" value="uppS"/>
    <property type="match status" value="1"/>
</dbReference>
<dbReference type="RefSeq" id="WP_041062537.1">
    <property type="nucleotide sequence ID" value="NZ_AP014521.1"/>
</dbReference>
<keyword evidence="1 2" id="KW-0808">Transferase</keyword>
<feature type="binding site" evidence="2">
    <location>
        <begin position="195"/>
        <end position="197"/>
    </location>
    <ligand>
        <name>substrate</name>
    </ligand>
</feature>
<feature type="binding site" evidence="2">
    <location>
        <position position="34"/>
    </location>
    <ligand>
        <name>substrate</name>
    </ligand>
</feature>
<reference evidence="3 4" key="2">
    <citation type="journal article" date="2014" name="Curr. Biol.">
        <title>Symbiont-Supplemented Maternal Investment Underpinning Host's Ecological Adaptation.</title>
        <authorList>
            <person name="Kaiwa N."/>
            <person name="Hosokawa T."/>
            <person name="Nikoh N."/>
            <person name="Tanahashi M."/>
            <person name="Moriyama M."/>
            <person name="Meng X.Y."/>
            <person name="Maeda T."/>
            <person name="Yamaguchi K."/>
            <person name="Shigenobu S."/>
            <person name="Ito M."/>
            <person name="Fukatsu T."/>
        </authorList>
    </citation>
    <scope>NUCLEOTIDE SEQUENCE [LARGE SCALE GENOMIC DNA]</scope>
    <source>
        <strain evidence="3 4">UwTKB</strain>
    </source>
</reference>